<gene>
    <name evidence="1" type="ORF">D6B99_01995</name>
</gene>
<protein>
    <submittedName>
        <fullName evidence="1">Uncharacterized protein</fullName>
    </submittedName>
</protein>
<dbReference type="AlphaFoldDB" id="A0A386HLF4"/>
<dbReference type="EMBL" id="CP032489">
    <property type="protein sequence ID" value="AYD46492.1"/>
    <property type="molecule type" value="Genomic_DNA"/>
</dbReference>
<accession>A0A386HLF4</accession>
<proteinExistence type="predicted"/>
<organism evidence="1 2">
    <name type="scientific">Arachidicoccus soli</name>
    <dbReference type="NCBI Taxonomy" id="2341117"/>
    <lineage>
        <taxon>Bacteria</taxon>
        <taxon>Pseudomonadati</taxon>
        <taxon>Bacteroidota</taxon>
        <taxon>Chitinophagia</taxon>
        <taxon>Chitinophagales</taxon>
        <taxon>Chitinophagaceae</taxon>
        <taxon>Arachidicoccus</taxon>
    </lineage>
</organism>
<reference evidence="1 2" key="1">
    <citation type="submission" date="2018-09" db="EMBL/GenBank/DDBJ databases">
        <title>Arachidicoccus sp. nov., a bacterium isolated from soil.</title>
        <authorList>
            <person name="Weon H.-Y."/>
            <person name="Kwon S.-W."/>
            <person name="Lee S.A."/>
        </authorList>
    </citation>
    <scope>NUCLEOTIDE SEQUENCE [LARGE SCALE GENOMIC DNA]</scope>
    <source>
        <strain evidence="1 2">KIS59-12</strain>
    </source>
</reference>
<keyword evidence="2" id="KW-1185">Reference proteome</keyword>
<evidence type="ECO:0000313" key="2">
    <source>
        <dbReference type="Proteomes" id="UP000266118"/>
    </source>
</evidence>
<evidence type="ECO:0000313" key="1">
    <source>
        <dbReference type="EMBL" id="AYD46492.1"/>
    </source>
</evidence>
<name>A0A386HLF4_9BACT</name>
<dbReference type="Proteomes" id="UP000266118">
    <property type="component" value="Chromosome"/>
</dbReference>
<dbReference type="KEGG" id="ark:D6B99_01995"/>
<sequence>MLAQKHKKEEEQIFLFDAKANNISNIDNAATYQLVIKENDTTYLVRTNKNYGPSILQQSFKDSTLSIPNARFT</sequence>